<reference evidence="1 2" key="1">
    <citation type="journal article" date="2006" name="Science">
        <title>The genome of black cottonwood, Populus trichocarpa (Torr. &amp; Gray).</title>
        <authorList>
            <person name="Tuskan G.A."/>
            <person name="Difazio S."/>
            <person name="Jansson S."/>
            <person name="Bohlmann J."/>
            <person name="Grigoriev I."/>
            <person name="Hellsten U."/>
            <person name="Putnam N."/>
            <person name="Ralph S."/>
            <person name="Rombauts S."/>
            <person name="Salamov A."/>
            <person name="Schein J."/>
            <person name="Sterck L."/>
            <person name="Aerts A."/>
            <person name="Bhalerao R.R."/>
            <person name="Bhalerao R.P."/>
            <person name="Blaudez D."/>
            <person name="Boerjan W."/>
            <person name="Brun A."/>
            <person name="Brunner A."/>
            <person name="Busov V."/>
            <person name="Campbell M."/>
            <person name="Carlson J."/>
            <person name="Chalot M."/>
            <person name="Chapman J."/>
            <person name="Chen G.L."/>
            <person name="Cooper D."/>
            <person name="Coutinho P.M."/>
            <person name="Couturier J."/>
            <person name="Covert S."/>
            <person name="Cronk Q."/>
            <person name="Cunningham R."/>
            <person name="Davis J."/>
            <person name="Degroeve S."/>
            <person name="Dejardin A."/>
            <person name="Depamphilis C."/>
            <person name="Detter J."/>
            <person name="Dirks B."/>
            <person name="Dubchak I."/>
            <person name="Duplessis S."/>
            <person name="Ehlting J."/>
            <person name="Ellis B."/>
            <person name="Gendler K."/>
            <person name="Goodstein D."/>
            <person name="Gribskov M."/>
            <person name="Grimwood J."/>
            <person name="Groover A."/>
            <person name="Gunter L."/>
            <person name="Hamberger B."/>
            <person name="Heinze B."/>
            <person name="Helariutta Y."/>
            <person name="Henrissat B."/>
            <person name="Holligan D."/>
            <person name="Holt R."/>
            <person name="Huang W."/>
            <person name="Islam-Faridi N."/>
            <person name="Jones S."/>
            <person name="Jones-Rhoades M."/>
            <person name="Jorgensen R."/>
            <person name="Joshi C."/>
            <person name="Kangasjarvi J."/>
            <person name="Karlsson J."/>
            <person name="Kelleher C."/>
            <person name="Kirkpatrick R."/>
            <person name="Kirst M."/>
            <person name="Kohler A."/>
            <person name="Kalluri U."/>
            <person name="Larimer F."/>
            <person name="Leebens-Mack J."/>
            <person name="Leple J.C."/>
            <person name="Locascio P."/>
            <person name="Lou Y."/>
            <person name="Lucas S."/>
            <person name="Martin F."/>
            <person name="Montanini B."/>
            <person name="Napoli C."/>
            <person name="Nelson D.R."/>
            <person name="Nelson C."/>
            <person name="Nieminen K."/>
            <person name="Nilsson O."/>
            <person name="Pereda V."/>
            <person name="Peter G."/>
            <person name="Philippe R."/>
            <person name="Pilate G."/>
            <person name="Poliakov A."/>
            <person name="Razumovskaya J."/>
            <person name="Richardson P."/>
            <person name="Rinaldi C."/>
            <person name="Ritland K."/>
            <person name="Rouze P."/>
            <person name="Ryaboy D."/>
            <person name="Schmutz J."/>
            <person name="Schrader J."/>
            <person name="Segerman B."/>
            <person name="Shin H."/>
            <person name="Siddiqui A."/>
            <person name="Sterky F."/>
            <person name="Terry A."/>
            <person name="Tsai C.J."/>
            <person name="Uberbacher E."/>
            <person name="Unneberg P."/>
            <person name="Vahala J."/>
            <person name="Wall K."/>
            <person name="Wessler S."/>
            <person name="Yang G."/>
            <person name="Yin T."/>
            <person name="Douglas C."/>
            <person name="Marra M."/>
            <person name="Sandberg G."/>
            <person name="Van de Peer Y."/>
            <person name="Rokhsar D."/>
        </authorList>
    </citation>
    <scope>NUCLEOTIDE SEQUENCE [LARGE SCALE GENOMIC DNA]</scope>
    <source>
        <strain evidence="2">cv. Nisqually</strain>
    </source>
</reference>
<name>A0ACC0TJR6_POPTR</name>
<sequence length="64" mass="7387">MPLCILFMSILPLSFDLLCFIALMNQCVPIARNWLFPPPLNWSCQIVQSYCINNFIVLMVNHEG</sequence>
<evidence type="ECO:0000313" key="2">
    <source>
        <dbReference type="Proteomes" id="UP000006729"/>
    </source>
</evidence>
<dbReference type="Proteomes" id="UP000006729">
    <property type="component" value="Chromosome 1"/>
</dbReference>
<gene>
    <name evidence="1" type="ORF">POPTR_001G145750v4</name>
</gene>
<keyword evidence="2" id="KW-1185">Reference proteome</keyword>
<evidence type="ECO:0000313" key="1">
    <source>
        <dbReference type="EMBL" id="KAI9401619.1"/>
    </source>
</evidence>
<organism evidence="1 2">
    <name type="scientific">Populus trichocarpa</name>
    <name type="common">Western balsam poplar</name>
    <name type="synonym">Populus balsamifera subsp. trichocarpa</name>
    <dbReference type="NCBI Taxonomy" id="3694"/>
    <lineage>
        <taxon>Eukaryota</taxon>
        <taxon>Viridiplantae</taxon>
        <taxon>Streptophyta</taxon>
        <taxon>Embryophyta</taxon>
        <taxon>Tracheophyta</taxon>
        <taxon>Spermatophyta</taxon>
        <taxon>Magnoliopsida</taxon>
        <taxon>eudicotyledons</taxon>
        <taxon>Gunneridae</taxon>
        <taxon>Pentapetalae</taxon>
        <taxon>rosids</taxon>
        <taxon>fabids</taxon>
        <taxon>Malpighiales</taxon>
        <taxon>Salicaceae</taxon>
        <taxon>Saliceae</taxon>
        <taxon>Populus</taxon>
    </lineage>
</organism>
<accession>A0ACC0TJR6</accession>
<dbReference type="EMBL" id="CM009290">
    <property type="protein sequence ID" value="KAI9401619.1"/>
    <property type="molecule type" value="Genomic_DNA"/>
</dbReference>
<protein>
    <submittedName>
        <fullName evidence="1">Uncharacterized protein</fullName>
    </submittedName>
</protein>
<proteinExistence type="predicted"/>
<comment type="caution">
    <text evidence="1">The sequence shown here is derived from an EMBL/GenBank/DDBJ whole genome shotgun (WGS) entry which is preliminary data.</text>
</comment>